<gene>
    <name evidence="3" type="primary">ARRDC5</name>
</gene>
<dbReference type="InterPro" id="IPR050357">
    <property type="entry name" value="Arrestin_domain-protein"/>
</dbReference>
<dbReference type="Pfam" id="PF02752">
    <property type="entry name" value="Arrestin_C"/>
    <property type="match status" value="1"/>
</dbReference>
<keyword evidence="4" id="KW-1185">Reference proteome</keyword>
<name>A0AAA9RVF8_BOVIN</name>
<dbReference type="Proteomes" id="UP000009136">
    <property type="component" value="Chromosome 7"/>
</dbReference>
<reference evidence="3" key="1">
    <citation type="submission" date="2018-03" db="EMBL/GenBank/DDBJ databases">
        <title>ARS-UCD1.2.</title>
        <authorList>
            <person name="Rosen B.D."/>
            <person name="Bickhart D.M."/>
            <person name="Koren S."/>
            <person name="Schnabel R.D."/>
            <person name="Hall R."/>
            <person name="Zimin A."/>
            <person name="Dreischer C."/>
            <person name="Schultheiss S."/>
            <person name="Schroeder S.G."/>
            <person name="Elsik C.G."/>
            <person name="Couldrey C."/>
            <person name="Liu G.E."/>
            <person name="Van Tassell C.P."/>
            <person name="Phillippy A.M."/>
            <person name="Smith T.P.L."/>
            <person name="Medrano J.F."/>
        </authorList>
    </citation>
    <scope>NUCLEOTIDE SEQUENCE [LARGE SCALE GENOMIC DNA]</scope>
    <source>
        <strain evidence="3">Hereford</strain>
    </source>
</reference>
<protein>
    <submittedName>
        <fullName evidence="3">Arrestin domain containing 5</fullName>
    </submittedName>
</protein>
<sequence>MDVPKNEPLLEEAGKRLRSPDCIPGERHSQPCLFSSRTAHVTTLLHLGQPGQGVHGVGYLPIHGANLDPHGACWCCEDKGARPLVSSAVNTTTMAMPYSGHPCYCPDCGHQASCMGREHILAKKKIYLMVQGTSSIFHSEKSLQNPLFVEAEKKVSYNCCSQGTICLQIQMEKNTFTPGERVIFTTEINNQTSKCIKTVIFALYAHVHYEGFTPNAERRSRVDSSELLRQEANTHITAFNTTKIVSTFHLPPVLSVSGSGSQDSEIMNTQYELVSTVHLPWTLTSVKAKVPIIITSNPVDSNQTAAGCRTRAPLPVSPDQQN</sequence>
<reference evidence="3" key="2">
    <citation type="submission" date="2025-08" db="UniProtKB">
        <authorList>
            <consortium name="Ensembl"/>
        </authorList>
    </citation>
    <scope>IDENTIFICATION</scope>
    <source>
        <strain evidence="3">Hereford</strain>
    </source>
</reference>
<dbReference type="Gene3D" id="2.60.40.640">
    <property type="match status" value="1"/>
</dbReference>
<evidence type="ECO:0000256" key="1">
    <source>
        <dbReference type="SAM" id="MobiDB-lite"/>
    </source>
</evidence>
<dbReference type="PANTHER" id="PTHR11188:SF172">
    <property type="entry name" value="ARRESTIN DOMAIN-CONTAINING PROTEIN 5"/>
    <property type="match status" value="1"/>
</dbReference>
<feature type="domain" description="Arrestin C-terminal-like" evidence="2">
    <location>
        <begin position="161"/>
        <end position="299"/>
    </location>
</feature>
<reference evidence="3" key="3">
    <citation type="submission" date="2025-09" db="UniProtKB">
        <authorList>
            <consortium name="Ensembl"/>
        </authorList>
    </citation>
    <scope>IDENTIFICATION</scope>
    <source>
        <strain evidence="3">Hereford</strain>
    </source>
</reference>
<dbReference type="InterPro" id="IPR014756">
    <property type="entry name" value="Ig_E-set"/>
</dbReference>
<dbReference type="GeneTree" id="ENSGT00510000049183"/>
<dbReference type="InterPro" id="IPR011022">
    <property type="entry name" value="Arrestin_C-like"/>
</dbReference>
<dbReference type="SMART" id="SM01017">
    <property type="entry name" value="Arrestin_C"/>
    <property type="match status" value="1"/>
</dbReference>
<proteinExistence type="predicted"/>
<evidence type="ECO:0000313" key="3">
    <source>
        <dbReference type="Ensembl" id="ENSBTAP00000075053.1"/>
    </source>
</evidence>
<dbReference type="PANTHER" id="PTHR11188">
    <property type="entry name" value="ARRESTIN DOMAIN CONTAINING PROTEIN"/>
    <property type="match status" value="1"/>
</dbReference>
<dbReference type="SUPFAM" id="SSF81296">
    <property type="entry name" value="E set domains"/>
    <property type="match status" value="1"/>
</dbReference>
<evidence type="ECO:0000259" key="2">
    <source>
        <dbReference type="SMART" id="SM01017"/>
    </source>
</evidence>
<dbReference type="Ensembl" id="ENSBTAT00000094490.2">
    <property type="protein sequence ID" value="ENSBTAP00000075053.1"/>
    <property type="gene ID" value="ENSBTAG00000031673.4"/>
</dbReference>
<dbReference type="InterPro" id="IPR014752">
    <property type="entry name" value="Arrestin-like_C"/>
</dbReference>
<feature type="region of interest" description="Disordered" evidence="1">
    <location>
        <begin position="301"/>
        <end position="322"/>
    </location>
</feature>
<accession>A0AAA9RVF8</accession>
<organism evidence="3 4">
    <name type="scientific">Bos taurus</name>
    <name type="common">Bovine</name>
    <dbReference type="NCBI Taxonomy" id="9913"/>
    <lineage>
        <taxon>Eukaryota</taxon>
        <taxon>Metazoa</taxon>
        <taxon>Chordata</taxon>
        <taxon>Craniata</taxon>
        <taxon>Vertebrata</taxon>
        <taxon>Euteleostomi</taxon>
        <taxon>Mammalia</taxon>
        <taxon>Eutheria</taxon>
        <taxon>Laurasiatheria</taxon>
        <taxon>Artiodactyla</taxon>
        <taxon>Ruminantia</taxon>
        <taxon>Pecora</taxon>
        <taxon>Bovidae</taxon>
        <taxon>Bovinae</taxon>
        <taxon>Bos</taxon>
    </lineage>
</organism>
<dbReference type="AlphaFoldDB" id="A0AAA9RVF8"/>
<evidence type="ECO:0000313" key="4">
    <source>
        <dbReference type="Proteomes" id="UP000009136"/>
    </source>
</evidence>